<name>A0A845GDV2_9BURK</name>
<accession>A0A845GDV2</accession>
<evidence type="ECO:0000256" key="2">
    <source>
        <dbReference type="ARBA" id="ARBA00010610"/>
    </source>
</evidence>
<evidence type="ECO:0000256" key="3">
    <source>
        <dbReference type="ARBA" id="ARBA00022490"/>
    </source>
</evidence>
<evidence type="ECO:0000313" key="7">
    <source>
        <dbReference type="EMBL" id="MYM92803.1"/>
    </source>
</evidence>
<dbReference type="SUPFAM" id="SSF81273">
    <property type="entry name" value="H-NS histone-like proteins"/>
    <property type="match status" value="1"/>
</dbReference>
<keyword evidence="3" id="KW-0963">Cytoplasm</keyword>
<evidence type="ECO:0000256" key="5">
    <source>
        <dbReference type="SAM" id="MobiDB-lite"/>
    </source>
</evidence>
<dbReference type="Pfam" id="PF00816">
    <property type="entry name" value="Histone_HNS"/>
    <property type="match status" value="1"/>
</dbReference>
<gene>
    <name evidence="7" type="ORF">GTP90_02875</name>
</gene>
<dbReference type="AlphaFoldDB" id="A0A845GDV2"/>
<evidence type="ECO:0000256" key="1">
    <source>
        <dbReference type="ARBA" id="ARBA00004453"/>
    </source>
</evidence>
<comment type="caution">
    <text evidence="7">The sequence shown here is derived from an EMBL/GenBank/DDBJ whole genome shotgun (WGS) entry which is preliminary data.</text>
</comment>
<dbReference type="RefSeq" id="WP_161082057.1">
    <property type="nucleotide sequence ID" value="NZ_WWCX01000001.1"/>
</dbReference>
<evidence type="ECO:0000313" key="8">
    <source>
        <dbReference type="Proteomes" id="UP000447355"/>
    </source>
</evidence>
<organism evidence="7 8">
    <name type="scientific">Duganella vulcania</name>
    <dbReference type="NCBI Taxonomy" id="2692166"/>
    <lineage>
        <taxon>Bacteria</taxon>
        <taxon>Pseudomonadati</taxon>
        <taxon>Pseudomonadota</taxon>
        <taxon>Betaproteobacteria</taxon>
        <taxon>Burkholderiales</taxon>
        <taxon>Oxalobacteraceae</taxon>
        <taxon>Telluria group</taxon>
        <taxon>Duganella</taxon>
    </lineage>
</organism>
<reference evidence="7" key="1">
    <citation type="submission" date="2019-12" db="EMBL/GenBank/DDBJ databases">
        <title>Novel species isolated from a subtropical stream in China.</title>
        <authorList>
            <person name="Lu H."/>
        </authorList>
    </citation>
    <scope>NUCLEOTIDE SEQUENCE [LARGE SCALE GENOMIC DNA]</scope>
    <source>
        <strain evidence="7">FT81W</strain>
    </source>
</reference>
<dbReference type="Proteomes" id="UP000447355">
    <property type="component" value="Unassembled WGS sequence"/>
</dbReference>
<evidence type="ECO:0000256" key="4">
    <source>
        <dbReference type="ARBA" id="ARBA00023125"/>
    </source>
</evidence>
<protein>
    <submittedName>
        <fullName evidence="7">H-NS histone family protein</fullName>
    </submittedName>
</protein>
<sequence>MTKSFAEYKRDIAELELKMEEARRNESAEALVTIRTLMKTFDLTLGDIGAQEKKPKGERKPVDIKYKDQATGQTWTGRGRAPKWLDGKNKEDYLIRPAA</sequence>
<dbReference type="PANTHER" id="PTHR38097">
    <property type="match status" value="1"/>
</dbReference>
<evidence type="ECO:0000259" key="6">
    <source>
        <dbReference type="SMART" id="SM00528"/>
    </source>
</evidence>
<dbReference type="PANTHER" id="PTHR38097:SF2">
    <property type="entry name" value="DNA-BINDING PROTEIN STPA"/>
    <property type="match status" value="1"/>
</dbReference>
<dbReference type="GO" id="GO:0003677">
    <property type="term" value="F:DNA binding"/>
    <property type="evidence" value="ECO:0007669"/>
    <property type="project" value="UniProtKB-KW"/>
</dbReference>
<feature type="region of interest" description="Disordered" evidence="5">
    <location>
        <begin position="51"/>
        <end position="83"/>
    </location>
</feature>
<dbReference type="SMART" id="SM00528">
    <property type="entry name" value="HNS"/>
    <property type="match status" value="1"/>
</dbReference>
<dbReference type="GO" id="GO:0009295">
    <property type="term" value="C:nucleoid"/>
    <property type="evidence" value="ECO:0007669"/>
    <property type="project" value="UniProtKB-SubCell"/>
</dbReference>
<comment type="similarity">
    <text evidence="2">Belongs to the histone-like protein H-NS family.</text>
</comment>
<dbReference type="InterPro" id="IPR027444">
    <property type="entry name" value="H-NS_C_dom"/>
</dbReference>
<feature type="compositionally biased region" description="Basic and acidic residues" evidence="5">
    <location>
        <begin position="51"/>
        <end position="68"/>
    </location>
</feature>
<feature type="domain" description="DNA-binding protein H-NS-like C-terminal" evidence="6">
    <location>
        <begin position="56"/>
        <end position="95"/>
    </location>
</feature>
<proteinExistence type="inferred from homology"/>
<keyword evidence="4" id="KW-0238">DNA-binding</keyword>
<comment type="subcellular location">
    <subcellularLocation>
        <location evidence="1">Cytoplasm</location>
        <location evidence="1">Nucleoid</location>
    </subcellularLocation>
</comment>
<dbReference type="Gene3D" id="4.10.430.30">
    <property type="match status" value="1"/>
</dbReference>
<dbReference type="EMBL" id="WWCX01000001">
    <property type="protein sequence ID" value="MYM92803.1"/>
    <property type="molecule type" value="Genomic_DNA"/>
</dbReference>